<dbReference type="Gene3D" id="3.40.50.2000">
    <property type="entry name" value="Glycogen Phosphorylase B"/>
    <property type="match status" value="2"/>
</dbReference>
<sequence length="400" mass="44436">MRILGVHNRYQIRGGEEECYEAEMGLLQEQGHQVDLYEETNDRIAEVSKLSLAAQTVWSQTTYNAVRKRLAQQHYDIVHVQNFFPLISPSIYYAAKAENIPVVQTLHNYRLVCPNGLFFRQGQVCEDCIGKPIPYPGMVHGCYRENRVASAGVAAMLSTHRAMGTWKNKVDCYIALTEFARQKFIEGGLPADKIVVKPNFVAPEPQVGTGKGGYALYVGRLSVEKGLDTLLDAWKQLKTPLPLKVVGDGPLSTLVTAAVEQMPHIEWLGRRPMAEVHQLMGEAQFLIFPSKWYETFGRVAVEAFATGTPVIASKIGAITEIVKSGHTGLHFTPGNPDDLARQVHWMLDHPEPQGQMRQNARAEFEANYTATANYSQLMAIYSQLVPVSPSAPSATPVTLR</sequence>
<dbReference type="EMBL" id="QXHD01000004">
    <property type="protein sequence ID" value="NEZ56142.1"/>
    <property type="molecule type" value="Genomic_DNA"/>
</dbReference>
<organism evidence="3 4">
    <name type="scientific">Adonisia turfae CCMR0081</name>
    <dbReference type="NCBI Taxonomy" id="2292702"/>
    <lineage>
        <taxon>Bacteria</taxon>
        <taxon>Bacillati</taxon>
        <taxon>Cyanobacteriota</taxon>
        <taxon>Adonisia</taxon>
        <taxon>Adonisia turfae</taxon>
    </lineage>
</organism>
<dbReference type="SUPFAM" id="SSF53756">
    <property type="entry name" value="UDP-Glycosyltransferase/glycogen phosphorylase"/>
    <property type="match status" value="1"/>
</dbReference>
<comment type="caution">
    <text evidence="3">The sequence shown here is derived from an EMBL/GenBank/DDBJ whole genome shotgun (WGS) entry which is preliminary data.</text>
</comment>
<evidence type="ECO:0000259" key="2">
    <source>
        <dbReference type="Pfam" id="PF13439"/>
    </source>
</evidence>
<dbReference type="InterPro" id="IPR001296">
    <property type="entry name" value="Glyco_trans_1"/>
</dbReference>
<dbReference type="Proteomes" id="UP000481033">
    <property type="component" value="Unassembled WGS sequence"/>
</dbReference>
<evidence type="ECO:0000313" key="4">
    <source>
        <dbReference type="Proteomes" id="UP000481033"/>
    </source>
</evidence>
<dbReference type="PANTHER" id="PTHR45947">
    <property type="entry name" value="SULFOQUINOVOSYL TRANSFERASE SQD2"/>
    <property type="match status" value="1"/>
</dbReference>
<dbReference type="Pfam" id="PF13439">
    <property type="entry name" value="Glyco_transf_4"/>
    <property type="match status" value="1"/>
</dbReference>
<reference evidence="3 4" key="1">
    <citation type="journal article" date="2020" name="Microb. Ecol.">
        <title>Ecogenomics of the Marine Benthic Filamentous Cyanobacterium Adonisia.</title>
        <authorList>
            <person name="Walter J.M."/>
            <person name="Coutinho F.H."/>
            <person name="Leomil L."/>
            <person name="Hargreaves P.I."/>
            <person name="Campeao M.E."/>
            <person name="Vieira V.V."/>
            <person name="Silva B.S."/>
            <person name="Fistarol G.O."/>
            <person name="Salomon P.S."/>
            <person name="Sawabe T."/>
            <person name="Mino S."/>
            <person name="Hosokawa M."/>
            <person name="Miyashita H."/>
            <person name="Maruyama F."/>
            <person name="van Verk M.C."/>
            <person name="Dutilh B.E."/>
            <person name="Thompson C.C."/>
            <person name="Thompson F.L."/>
        </authorList>
    </citation>
    <scope>NUCLEOTIDE SEQUENCE [LARGE SCALE GENOMIC DNA]</scope>
    <source>
        <strain evidence="3 4">CCMR0081</strain>
    </source>
</reference>
<name>A0A6M0RK32_9CYAN</name>
<accession>A0A6M0RK32</accession>
<dbReference type="GO" id="GO:0016757">
    <property type="term" value="F:glycosyltransferase activity"/>
    <property type="evidence" value="ECO:0007669"/>
    <property type="project" value="InterPro"/>
</dbReference>
<dbReference type="Pfam" id="PF00534">
    <property type="entry name" value="Glycos_transf_1"/>
    <property type="match status" value="1"/>
</dbReference>
<dbReference type="PANTHER" id="PTHR45947:SF13">
    <property type="entry name" value="TRANSFERASE"/>
    <property type="match status" value="1"/>
</dbReference>
<keyword evidence="3" id="KW-0808">Transferase</keyword>
<gene>
    <name evidence="3" type="ORF">DXZ20_10740</name>
</gene>
<dbReference type="RefSeq" id="WP_163698087.1">
    <property type="nucleotide sequence ID" value="NZ_QXHD01000004.1"/>
</dbReference>
<dbReference type="InterPro" id="IPR028098">
    <property type="entry name" value="Glyco_trans_4-like_N"/>
</dbReference>
<feature type="domain" description="Glycosyl transferase family 1" evidence="1">
    <location>
        <begin position="212"/>
        <end position="362"/>
    </location>
</feature>
<evidence type="ECO:0000313" key="3">
    <source>
        <dbReference type="EMBL" id="NEZ56142.1"/>
    </source>
</evidence>
<feature type="domain" description="Glycosyltransferase subfamily 4-like N-terminal" evidence="2">
    <location>
        <begin position="27"/>
        <end position="204"/>
    </location>
</feature>
<proteinExistence type="predicted"/>
<protein>
    <submittedName>
        <fullName evidence="3">Glycosyltransferase family 1 protein</fullName>
    </submittedName>
</protein>
<dbReference type="InterPro" id="IPR050194">
    <property type="entry name" value="Glycosyltransferase_grp1"/>
</dbReference>
<evidence type="ECO:0000259" key="1">
    <source>
        <dbReference type="Pfam" id="PF00534"/>
    </source>
</evidence>
<dbReference type="AlphaFoldDB" id="A0A6M0RK32"/>
<dbReference type="CDD" id="cd03801">
    <property type="entry name" value="GT4_PimA-like"/>
    <property type="match status" value="1"/>
</dbReference>
<keyword evidence="4" id="KW-1185">Reference proteome</keyword>